<dbReference type="InterPro" id="IPR057551">
    <property type="entry name" value="Fn3-II_PB4"/>
</dbReference>
<evidence type="ECO:0000313" key="7">
    <source>
        <dbReference type="Proteomes" id="UP000290327"/>
    </source>
</evidence>
<dbReference type="Proteomes" id="UP000290327">
    <property type="component" value="Segment"/>
</dbReference>
<feature type="region of interest" description="Disordered" evidence="1">
    <location>
        <begin position="549"/>
        <end position="569"/>
    </location>
</feature>
<dbReference type="Pfam" id="PF24169">
    <property type="entry name" value="Fn3-I_PB4"/>
    <property type="match status" value="1"/>
</dbReference>
<dbReference type="Pfam" id="PF24170">
    <property type="entry name" value="Fn3-II_PB4"/>
    <property type="match status" value="1"/>
</dbReference>
<organism evidence="6 7">
    <name type="scientific">Vibrio phage VspSw_1</name>
    <dbReference type="NCBI Taxonomy" id="2484249"/>
    <lineage>
        <taxon>Viruses</taxon>
        <taxon>Duplodnaviria</taxon>
        <taxon>Heunggongvirae</taxon>
        <taxon>Uroviricota</taxon>
        <taxon>Caudoviricetes</taxon>
        <taxon>Demerecviridae</taxon>
        <taxon>Pogseptimavirus</taxon>
        <taxon>Pogseptimavirus VspSw1</taxon>
    </lineage>
</organism>
<evidence type="ECO:0000259" key="3">
    <source>
        <dbReference type="Pfam" id="PF24169"/>
    </source>
</evidence>
<dbReference type="EMBL" id="MH925094">
    <property type="protein sequence ID" value="QAY02228.1"/>
    <property type="molecule type" value="Genomic_DNA"/>
</dbReference>
<feature type="domain" description="Straight fiber protein PB4 third Fn3-like" evidence="5">
    <location>
        <begin position="210"/>
        <end position="338"/>
    </location>
</feature>
<evidence type="ECO:0000259" key="2">
    <source>
        <dbReference type="Pfam" id="PF24168"/>
    </source>
</evidence>
<gene>
    <name evidence="6" type="ORF">VspSw1_162</name>
</gene>
<dbReference type="InterPro" id="IPR057549">
    <property type="entry name" value="PB4_spike"/>
</dbReference>
<reference evidence="6 7" key="1">
    <citation type="submission" date="2018-09" db="EMBL/GenBank/DDBJ databases">
        <title>Characterization and complete genomic analysis of VspSw_1.</title>
        <authorList>
            <person name="Chen L."/>
        </authorList>
    </citation>
    <scope>NUCLEOTIDE SEQUENCE [LARGE SCALE GENOMIC DNA]</scope>
</reference>
<dbReference type="InterPro" id="IPR057552">
    <property type="entry name" value="Fn3-III_PB4"/>
</dbReference>
<feature type="domain" description="Straight fiber protein PB4 second Fn3-like" evidence="4">
    <location>
        <begin position="104"/>
        <end position="196"/>
    </location>
</feature>
<evidence type="ECO:0000313" key="6">
    <source>
        <dbReference type="EMBL" id="QAY02228.1"/>
    </source>
</evidence>
<evidence type="ECO:0000259" key="5">
    <source>
        <dbReference type="Pfam" id="PF24171"/>
    </source>
</evidence>
<feature type="domain" description="Straight fiber protein PB4 spike" evidence="2">
    <location>
        <begin position="355"/>
        <end position="660"/>
    </location>
</feature>
<accession>A0A411BKX2</accession>
<keyword evidence="7" id="KW-1185">Reference proteome</keyword>
<protein>
    <submittedName>
        <fullName evidence="6">Tail protein</fullName>
    </submittedName>
</protein>
<name>A0A411BKX2_9CAUD</name>
<feature type="domain" description="Straight fiber protein PB4 first Fn3-like" evidence="3">
    <location>
        <begin position="14"/>
        <end position="98"/>
    </location>
</feature>
<proteinExistence type="predicted"/>
<evidence type="ECO:0000259" key="4">
    <source>
        <dbReference type="Pfam" id="PF24170"/>
    </source>
</evidence>
<evidence type="ECO:0000256" key="1">
    <source>
        <dbReference type="SAM" id="MobiDB-lite"/>
    </source>
</evidence>
<dbReference type="InterPro" id="IPR057550">
    <property type="entry name" value="Fn3-I_PB4"/>
</dbReference>
<sequence length="1031" mass="110316">MDKNMIENTQPLKMGITDVYPGYTAIYMQHTAYTDVDVQGKMVWVNGTAQTPDVNIDRYYVFAVGLNPGSPYNLEAAYFDAMVDAELRAERFGMAISDPVATATRAEPTINSYTITAEEVDVGVAPPVLTLDLDGDADLIEAQWAPTGTSDWTGFFYGGFLQTLGVAGLPIGVAIDVRIRGVVNFPDGSTRDVSSWDTLENITLNWGFTPPEKVSNITFQVAKLKEPAERYDVKISWDWEKLEGANAREFVVWRLDKAKYDSNSASDKWAGAEVINAGTAKSVVVTNHPFDREQVYRVATTAWGPESDDVVYADNIIFKIDDTTTIDNSFTNETGIDLTYSHIRGRVWDDTNSVWKQSFNVDAATGNVTIGILDEEGEAPISFTSDGNGNGTVNVKGSVISETINAANFVLTNLNGTQSPQLRSAGKTEYGDSTEGIWMGHEMSGGYRFKFDLGNSAQYIRWDGDTLRISGDVAIGTPQGDRPLYSQVRTIYKAASSTPATPSQTTYPPSGWNVAPPTVPSGQYLYISVGLVDLTTSFLVDGESWSAPALTGGTGAPGQDGADGTDGADGPGFYSQAISGFNGTFQSSTATSFFQSQFGRPPAKYDVLTQYNPSNPSIATTRQWDTASSGAWGTVALAVHGNMVVDGSVTADAFIANTILGTNLHIGNTGGDGVYAGIRGSHTFGSSLAFAAGYTSTTDNTLPNWKWGVTSNGIMYARNSAGSTRVELNPVTDKFSFRGDITAETLTLTGDIPDSIDNSNVTTSSIGAETPSGAQAKANAAKNAAISTAASDATSKANAAEAAANGYTENRIYPNQSSTVIKSANYSQGNAGFSMDINGNAEFNNVVVRGTGYFTDGVFDGTVYAEKIVGDIVSGLVKSNPPSSQNRPGGTTGWIDLSTVVTISHARPYPRRIQLASAEGYDAIQFMAEVERNVGFILTFQLISSNGTVVWDSSQSFSSIGSSEDNLVTVSFPSVNGYIPANTPAGSYKFRITSNHDIYHAWYMYRSLGTARYPITSQLVAYLFKDSGELS</sequence>
<dbReference type="Pfam" id="PF24171">
    <property type="entry name" value="Fn3-III_PB4"/>
    <property type="match status" value="1"/>
</dbReference>
<dbReference type="Pfam" id="PF24168">
    <property type="entry name" value="PB4_spike"/>
    <property type="match status" value="1"/>
</dbReference>